<proteinExistence type="predicted"/>
<dbReference type="InterPro" id="IPR039633">
    <property type="entry name" value="PAP"/>
</dbReference>
<dbReference type="GO" id="GO:0009536">
    <property type="term" value="C:plastid"/>
    <property type="evidence" value="ECO:0007669"/>
    <property type="project" value="UniProtKB-SubCell"/>
</dbReference>
<protein>
    <recommendedName>
        <fullName evidence="5">Plastid lipid-associated protein/fibrillin conserved domain-containing protein</fullName>
    </recommendedName>
</protein>
<sequence>MKRNVILDASAAETDDEPPSPSTSDLKDKLVSAISNLRSLQERDGDFSIDFGVKGGEINETSRAPQTVDYYAISKDVGDAAKEVVEIANQLAAISPTEEPTQYLGDKVNGDKAPLDGPWKLLFTTAADASFSKNSTRGMARVQNVVNAKKGRITNVIDFEPKADGSLPPLKQLNVVIKAKAEDKKRVGLVFKYAKAVLNKRIFGRHIALYIPVPAPFITRLIVLLSRIFKFGRGGQKKVPKASFDVVYLDEFLRIHRTMDNNLFVQGKEKWAAAVPFFR</sequence>
<dbReference type="Pfam" id="PF04755">
    <property type="entry name" value="PAP_fibrillin"/>
    <property type="match status" value="1"/>
</dbReference>
<dbReference type="PANTHER" id="PTHR31906">
    <property type="entry name" value="PLASTID-LIPID-ASSOCIATED PROTEIN 4, CHLOROPLASTIC-RELATED"/>
    <property type="match status" value="1"/>
</dbReference>
<evidence type="ECO:0000256" key="2">
    <source>
        <dbReference type="ARBA" id="ARBA00022640"/>
    </source>
</evidence>
<feature type="region of interest" description="Disordered" evidence="3">
    <location>
        <begin position="1"/>
        <end position="26"/>
    </location>
</feature>
<name>A0A7S4T083_9STRA</name>
<dbReference type="AlphaFoldDB" id="A0A7S4T083"/>
<accession>A0A7S4T083</accession>
<evidence type="ECO:0000313" key="6">
    <source>
        <dbReference type="EMBL" id="CAE4661708.1"/>
    </source>
</evidence>
<evidence type="ECO:0000256" key="3">
    <source>
        <dbReference type="SAM" id="MobiDB-lite"/>
    </source>
</evidence>
<keyword evidence="4" id="KW-0812">Transmembrane</keyword>
<evidence type="ECO:0000256" key="1">
    <source>
        <dbReference type="ARBA" id="ARBA00004474"/>
    </source>
</evidence>
<evidence type="ECO:0000256" key="4">
    <source>
        <dbReference type="SAM" id="Phobius"/>
    </source>
</evidence>
<feature type="transmembrane region" description="Helical" evidence="4">
    <location>
        <begin position="207"/>
        <end position="229"/>
    </location>
</feature>
<feature type="domain" description="Plastid lipid-associated protein/fibrillin conserved" evidence="5">
    <location>
        <begin position="79"/>
        <end position="265"/>
    </location>
</feature>
<keyword evidence="4" id="KW-0472">Membrane</keyword>
<comment type="subcellular location">
    <subcellularLocation>
        <location evidence="1">Plastid</location>
    </subcellularLocation>
</comment>
<reference evidence="6" key="1">
    <citation type="submission" date="2021-01" db="EMBL/GenBank/DDBJ databases">
        <authorList>
            <person name="Corre E."/>
            <person name="Pelletier E."/>
            <person name="Niang G."/>
            <person name="Scheremetjew M."/>
            <person name="Finn R."/>
            <person name="Kale V."/>
            <person name="Holt S."/>
            <person name="Cochrane G."/>
            <person name="Meng A."/>
            <person name="Brown T."/>
            <person name="Cohen L."/>
        </authorList>
    </citation>
    <scope>NUCLEOTIDE SEQUENCE</scope>
    <source>
        <strain evidence="6">GSO104</strain>
    </source>
</reference>
<keyword evidence="4" id="KW-1133">Transmembrane helix</keyword>
<gene>
    <name evidence="6" type="ORF">DBRI00130_LOCUS41310</name>
</gene>
<dbReference type="EMBL" id="HBNS01057408">
    <property type="protein sequence ID" value="CAE4661708.1"/>
    <property type="molecule type" value="Transcribed_RNA"/>
</dbReference>
<evidence type="ECO:0000259" key="5">
    <source>
        <dbReference type="Pfam" id="PF04755"/>
    </source>
</evidence>
<organism evidence="6">
    <name type="scientific">Ditylum brightwellii</name>
    <dbReference type="NCBI Taxonomy" id="49249"/>
    <lineage>
        <taxon>Eukaryota</taxon>
        <taxon>Sar</taxon>
        <taxon>Stramenopiles</taxon>
        <taxon>Ochrophyta</taxon>
        <taxon>Bacillariophyta</taxon>
        <taxon>Mediophyceae</taxon>
        <taxon>Lithodesmiophycidae</taxon>
        <taxon>Lithodesmiales</taxon>
        <taxon>Lithodesmiaceae</taxon>
        <taxon>Ditylum</taxon>
    </lineage>
</organism>
<dbReference type="InterPro" id="IPR006843">
    <property type="entry name" value="PAP/fibrillin_dom"/>
</dbReference>
<keyword evidence="2" id="KW-0934">Plastid</keyword>